<evidence type="ECO:0000256" key="6">
    <source>
        <dbReference type="SAM" id="MobiDB-lite"/>
    </source>
</evidence>
<comment type="caution">
    <text evidence="8">The sequence shown here is derived from an EMBL/GenBank/DDBJ whole genome shotgun (WGS) entry which is preliminary data.</text>
</comment>
<protein>
    <recommendedName>
        <fullName evidence="7">WRKY domain-containing protein</fullName>
    </recommendedName>
</protein>
<keyword evidence="4" id="KW-0804">Transcription</keyword>
<dbReference type="Pfam" id="PF03106">
    <property type="entry name" value="WRKY"/>
    <property type="match status" value="1"/>
</dbReference>
<dbReference type="InterPro" id="IPR044810">
    <property type="entry name" value="WRKY_plant"/>
</dbReference>
<dbReference type="InterPro" id="IPR036576">
    <property type="entry name" value="WRKY_dom_sf"/>
</dbReference>
<evidence type="ECO:0000256" key="5">
    <source>
        <dbReference type="ARBA" id="ARBA00023242"/>
    </source>
</evidence>
<feature type="region of interest" description="Disordered" evidence="6">
    <location>
        <begin position="315"/>
        <end position="334"/>
    </location>
</feature>
<sequence length="387" mass="43538">MTYMEPSWPETLPSGWSKAVNELVQGRKFANQLNTILNNPMENDGSLSSQDLATKVMNSFTNSLSILSRIGSDEEISQSWDNPAVASMFYSVKGFSNKRSIAVNELVQGREFANQLNTILNNPMENYGSLSSQDPITKVMNSFTNSLSILNRIGSNEEVSQSGDSAVTSKFFFVMDPGVCHRRRRSSYTWTKDSTDLFNDGYAWRKYGQKTINNSEYPRNYFRCTYKYDKGCKATKQVQRMGAKLYRTIYCGHHTCRNSSNVSVTDSPDAESTILISFSSNDHKDHDNKHCKLNKPDTIPSFTSCQSTKQKVGNQEDDTLMDPKHHLYSSSSDNLTSPKYLPAFDQADLISGGNSSYCTWPDSLDMDVMLGGGVVFHNGVMQFEFRQ</sequence>
<evidence type="ECO:0000256" key="4">
    <source>
        <dbReference type="ARBA" id="ARBA00023163"/>
    </source>
</evidence>
<reference evidence="8" key="1">
    <citation type="submission" date="2022-02" db="EMBL/GenBank/DDBJ databases">
        <authorList>
            <person name="Henning P.M."/>
            <person name="McCubbin A.G."/>
            <person name="Shore J.S."/>
        </authorList>
    </citation>
    <scope>NUCLEOTIDE SEQUENCE</scope>
    <source>
        <strain evidence="8">F60SS</strain>
        <tissue evidence="8">Leaves</tissue>
    </source>
</reference>
<dbReference type="SUPFAM" id="SSF118290">
    <property type="entry name" value="WRKY DNA-binding domain"/>
    <property type="match status" value="1"/>
</dbReference>
<comment type="subcellular location">
    <subcellularLocation>
        <location evidence="1">Nucleus</location>
    </subcellularLocation>
</comment>
<evidence type="ECO:0000256" key="1">
    <source>
        <dbReference type="ARBA" id="ARBA00004123"/>
    </source>
</evidence>
<reference evidence="8" key="2">
    <citation type="journal article" date="2023" name="Plants (Basel)">
        <title>Annotation of the Turnera subulata (Passifloraceae) Draft Genome Reveals the S-Locus Evolved after the Divergence of Turneroideae from Passifloroideae in a Stepwise Manner.</title>
        <authorList>
            <person name="Henning P.M."/>
            <person name="Roalson E.H."/>
            <person name="Mir W."/>
            <person name="McCubbin A.G."/>
            <person name="Shore J.S."/>
        </authorList>
    </citation>
    <scope>NUCLEOTIDE SEQUENCE</scope>
    <source>
        <strain evidence="8">F60SS</strain>
    </source>
</reference>
<name>A0A9Q0J1I2_9ROSI</name>
<keyword evidence="5" id="KW-0539">Nucleus</keyword>
<dbReference type="SMART" id="SM00774">
    <property type="entry name" value="WRKY"/>
    <property type="match status" value="1"/>
</dbReference>
<dbReference type="GO" id="GO:0005634">
    <property type="term" value="C:nucleus"/>
    <property type="evidence" value="ECO:0007669"/>
    <property type="project" value="UniProtKB-SubCell"/>
</dbReference>
<dbReference type="AlphaFoldDB" id="A0A9Q0J1I2"/>
<gene>
    <name evidence="8" type="ORF">Tsubulata_038034</name>
</gene>
<evidence type="ECO:0000313" key="8">
    <source>
        <dbReference type="EMBL" id="KAJ4824552.1"/>
    </source>
</evidence>
<evidence type="ECO:0000256" key="3">
    <source>
        <dbReference type="ARBA" id="ARBA00023125"/>
    </source>
</evidence>
<dbReference type="Gene3D" id="2.20.25.80">
    <property type="entry name" value="WRKY domain"/>
    <property type="match status" value="1"/>
</dbReference>
<feature type="domain" description="WRKY" evidence="7">
    <location>
        <begin position="193"/>
        <end position="240"/>
    </location>
</feature>
<proteinExistence type="predicted"/>
<dbReference type="PANTHER" id="PTHR31282">
    <property type="entry name" value="WRKY TRANSCRIPTION FACTOR 21-RELATED"/>
    <property type="match status" value="1"/>
</dbReference>
<evidence type="ECO:0000256" key="2">
    <source>
        <dbReference type="ARBA" id="ARBA00023015"/>
    </source>
</evidence>
<dbReference type="GO" id="GO:0043565">
    <property type="term" value="F:sequence-specific DNA binding"/>
    <property type="evidence" value="ECO:0007669"/>
    <property type="project" value="InterPro"/>
</dbReference>
<keyword evidence="9" id="KW-1185">Reference proteome</keyword>
<dbReference type="EMBL" id="JAKUCV010007155">
    <property type="protein sequence ID" value="KAJ4824552.1"/>
    <property type="molecule type" value="Genomic_DNA"/>
</dbReference>
<dbReference type="OrthoDB" id="2021064at2759"/>
<evidence type="ECO:0000313" key="9">
    <source>
        <dbReference type="Proteomes" id="UP001141552"/>
    </source>
</evidence>
<dbReference type="PROSITE" id="PS50811">
    <property type="entry name" value="WRKY"/>
    <property type="match status" value="1"/>
</dbReference>
<keyword evidence="2" id="KW-0805">Transcription regulation</keyword>
<keyword evidence="3" id="KW-0238">DNA-binding</keyword>
<dbReference type="InterPro" id="IPR003657">
    <property type="entry name" value="WRKY_dom"/>
</dbReference>
<organism evidence="8 9">
    <name type="scientific">Turnera subulata</name>
    <dbReference type="NCBI Taxonomy" id="218843"/>
    <lineage>
        <taxon>Eukaryota</taxon>
        <taxon>Viridiplantae</taxon>
        <taxon>Streptophyta</taxon>
        <taxon>Embryophyta</taxon>
        <taxon>Tracheophyta</taxon>
        <taxon>Spermatophyta</taxon>
        <taxon>Magnoliopsida</taxon>
        <taxon>eudicotyledons</taxon>
        <taxon>Gunneridae</taxon>
        <taxon>Pentapetalae</taxon>
        <taxon>rosids</taxon>
        <taxon>fabids</taxon>
        <taxon>Malpighiales</taxon>
        <taxon>Passifloraceae</taxon>
        <taxon>Turnera</taxon>
    </lineage>
</organism>
<dbReference type="GO" id="GO:0003700">
    <property type="term" value="F:DNA-binding transcription factor activity"/>
    <property type="evidence" value="ECO:0007669"/>
    <property type="project" value="InterPro"/>
</dbReference>
<accession>A0A9Q0J1I2</accession>
<evidence type="ECO:0000259" key="7">
    <source>
        <dbReference type="PROSITE" id="PS50811"/>
    </source>
</evidence>
<dbReference type="Proteomes" id="UP001141552">
    <property type="component" value="Unassembled WGS sequence"/>
</dbReference>